<dbReference type="InterPro" id="IPR021255">
    <property type="entry name" value="DUF2807"/>
</dbReference>
<sequence length="238" mass="25529">MLNSRLLLVFLLWVNFLSAAHAQLSGLKGNGRIQKERRPISGVREVRIDKGIDLYIKQGSQEVLVLEADENILEFITTDLDNGELRISLSRNFIRTQNLKVHLTVRTLQRLHASGGADVYSEGVLRAEKMSCIAEGGSDIRLELDVKNLTVSSSGGSDAYLKGLAQSVKATASGGSDIKAGQLRADLVVVEASGGSDAYVYADMELTARASGGASVYYSGNPKKVLRSTSGGGDVTKR</sequence>
<name>A0A4R4K7Z1_9BACT</name>
<evidence type="ECO:0000256" key="1">
    <source>
        <dbReference type="SAM" id="SignalP"/>
    </source>
</evidence>
<keyword evidence="1" id="KW-0732">Signal</keyword>
<dbReference type="OrthoDB" id="942536at2"/>
<evidence type="ECO:0000313" key="4">
    <source>
        <dbReference type="Proteomes" id="UP000295706"/>
    </source>
</evidence>
<protein>
    <submittedName>
        <fullName evidence="3">DUF2807 domain-containing protein</fullName>
    </submittedName>
</protein>
<evidence type="ECO:0000313" key="3">
    <source>
        <dbReference type="EMBL" id="TDB63483.1"/>
    </source>
</evidence>
<dbReference type="AlphaFoldDB" id="A0A4R4K7Z1"/>
<accession>A0A4R4K7Z1</accession>
<keyword evidence="4" id="KW-1185">Reference proteome</keyword>
<organism evidence="3 4">
    <name type="scientific">Arundinibacter roseus</name>
    <dbReference type="NCBI Taxonomy" id="2070510"/>
    <lineage>
        <taxon>Bacteria</taxon>
        <taxon>Pseudomonadati</taxon>
        <taxon>Bacteroidota</taxon>
        <taxon>Cytophagia</taxon>
        <taxon>Cytophagales</taxon>
        <taxon>Spirosomataceae</taxon>
        <taxon>Arundinibacter</taxon>
    </lineage>
</organism>
<dbReference type="RefSeq" id="WP_132119893.1">
    <property type="nucleotide sequence ID" value="NZ_SMJU01000010.1"/>
</dbReference>
<feature type="signal peptide" evidence="1">
    <location>
        <begin position="1"/>
        <end position="22"/>
    </location>
</feature>
<dbReference type="Proteomes" id="UP000295706">
    <property type="component" value="Unassembled WGS sequence"/>
</dbReference>
<reference evidence="3 4" key="1">
    <citation type="submission" date="2019-02" db="EMBL/GenBank/DDBJ databases">
        <title>Arundinibacter roseus gen. nov., sp. nov., a new member of the family Cytophagaceae.</title>
        <authorList>
            <person name="Szuroczki S."/>
            <person name="Khayer B."/>
            <person name="Sproer C."/>
            <person name="Toumi M."/>
            <person name="Szabo A."/>
            <person name="Felfoldi T."/>
            <person name="Schumann P."/>
            <person name="Toth E."/>
        </authorList>
    </citation>
    <scope>NUCLEOTIDE SEQUENCE [LARGE SCALE GENOMIC DNA]</scope>
    <source>
        <strain evidence="3 4">DMA-k-7a</strain>
    </source>
</reference>
<evidence type="ECO:0000259" key="2">
    <source>
        <dbReference type="Pfam" id="PF10988"/>
    </source>
</evidence>
<comment type="caution">
    <text evidence="3">The sequence shown here is derived from an EMBL/GenBank/DDBJ whole genome shotgun (WGS) entry which is preliminary data.</text>
</comment>
<dbReference type="Gene3D" id="2.160.20.120">
    <property type="match status" value="1"/>
</dbReference>
<dbReference type="EMBL" id="SMJU01000010">
    <property type="protein sequence ID" value="TDB63483.1"/>
    <property type="molecule type" value="Genomic_DNA"/>
</dbReference>
<proteinExistence type="predicted"/>
<feature type="chain" id="PRO_5020872187" evidence="1">
    <location>
        <begin position="23"/>
        <end position="238"/>
    </location>
</feature>
<gene>
    <name evidence="3" type="ORF">EZE20_17150</name>
</gene>
<feature type="domain" description="Putative auto-transporter adhesin head GIN" evidence="2">
    <location>
        <begin position="45"/>
        <end position="222"/>
    </location>
</feature>
<dbReference type="Pfam" id="PF10988">
    <property type="entry name" value="DUF2807"/>
    <property type="match status" value="1"/>
</dbReference>